<name>A0A3L6ET23_MAIZE</name>
<gene>
    <name evidence="2" type="ORF">Zm00014a_001106</name>
</gene>
<dbReference type="ExpressionAtlas" id="A0A3L6ET23">
    <property type="expression patterns" value="baseline and differential"/>
</dbReference>
<proteinExistence type="predicted"/>
<keyword evidence="1" id="KW-0472">Membrane</keyword>
<keyword evidence="1" id="KW-0812">Transmembrane</keyword>
<dbReference type="Proteomes" id="UP000251960">
    <property type="component" value="Chromosome 5"/>
</dbReference>
<reference evidence="2" key="1">
    <citation type="journal article" date="2018" name="Nat. Genet.">
        <title>Extensive intraspecific gene order and gene structural variations between Mo17 and other maize genomes.</title>
        <authorList>
            <person name="Sun S."/>
            <person name="Zhou Y."/>
            <person name="Chen J."/>
            <person name="Shi J."/>
            <person name="Zhao H."/>
            <person name="Zhao H."/>
            <person name="Song W."/>
            <person name="Zhang M."/>
            <person name="Cui Y."/>
            <person name="Dong X."/>
            <person name="Liu H."/>
            <person name="Ma X."/>
            <person name="Jiao Y."/>
            <person name="Wang B."/>
            <person name="Wei X."/>
            <person name="Stein J.C."/>
            <person name="Glaubitz J.C."/>
            <person name="Lu F."/>
            <person name="Yu G."/>
            <person name="Liang C."/>
            <person name="Fengler K."/>
            <person name="Li B."/>
            <person name="Rafalski A."/>
            <person name="Schnable P.S."/>
            <person name="Ware D.H."/>
            <person name="Buckler E.S."/>
            <person name="Lai J."/>
        </authorList>
    </citation>
    <scope>NUCLEOTIDE SEQUENCE [LARGE SCALE GENOMIC DNA]</scope>
    <source>
        <tissue evidence="2">Seedling</tissue>
    </source>
</reference>
<evidence type="ECO:0000313" key="2">
    <source>
        <dbReference type="EMBL" id="PWZ23713.1"/>
    </source>
</evidence>
<keyword evidence="1" id="KW-1133">Transmembrane helix</keyword>
<dbReference type="PANTHER" id="PTHR31061:SF6">
    <property type="entry name" value="OS02G0526000 PROTEIN"/>
    <property type="match status" value="1"/>
</dbReference>
<protein>
    <submittedName>
        <fullName evidence="2">Uncharacterized protein</fullName>
    </submittedName>
</protein>
<organism evidence="2">
    <name type="scientific">Zea mays</name>
    <name type="common">Maize</name>
    <dbReference type="NCBI Taxonomy" id="4577"/>
    <lineage>
        <taxon>Eukaryota</taxon>
        <taxon>Viridiplantae</taxon>
        <taxon>Streptophyta</taxon>
        <taxon>Embryophyta</taxon>
        <taxon>Tracheophyta</taxon>
        <taxon>Spermatophyta</taxon>
        <taxon>Magnoliopsida</taxon>
        <taxon>Liliopsida</taxon>
        <taxon>Poales</taxon>
        <taxon>Poaceae</taxon>
        <taxon>PACMAD clade</taxon>
        <taxon>Panicoideae</taxon>
        <taxon>Andropogonodae</taxon>
        <taxon>Andropogoneae</taxon>
        <taxon>Tripsacinae</taxon>
        <taxon>Zea</taxon>
    </lineage>
</organism>
<evidence type="ECO:0000256" key="1">
    <source>
        <dbReference type="SAM" id="Phobius"/>
    </source>
</evidence>
<feature type="transmembrane region" description="Helical" evidence="1">
    <location>
        <begin position="92"/>
        <end position="123"/>
    </location>
</feature>
<feature type="transmembrane region" description="Helical" evidence="1">
    <location>
        <begin position="135"/>
        <end position="159"/>
    </location>
</feature>
<sequence>MSPAWTSMQHRGYPGGFPLLGPTEAVSIAYSILLYGIYVPDWEYQIAGPGSSSTEKSFSGCSIDYPENGPLPPDAPSWCQAPFDPEGLLSSVMAIVTCLIGLQFGHAIIHFESTVLNFALAFVMDFVGMRMNKPLYTMSYTLATAGAVGVLFAGIYALVGPS</sequence>
<dbReference type="EMBL" id="NCVQ01000006">
    <property type="protein sequence ID" value="PWZ23713.1"/>
    <property type="molecule type" value="Genomic_DNA"/>
</dbReference>
<comment type="caution">
    <text evidence="2">The sequence shown here is derived from an EMBL/GenBank/DDBJ whole genome shotgun (WGS) entry which is preliminary data.</text>
</comment>
<dbReference type="PANTHER" id="PTHR31061">
    <property type="entry name" value="LD22376P"/>
    <property type="match status" value="1"/>
</dbReference>
<dbReference type="AlphaFoldDB" id="A0A3L6ET23"/>
<accession>A0A3L6ET23</accession>